<feature type="compositionally biased region" description="Basic and acidic residues" evidence="1">
    <location>
        <begin position="127"/>
        <end position="144"/>
    </location>
</feature>
<sequence>MKNGKIVSPKAHPNLYNQLEKCKDYLGKDQYKVEKVKITRNEMPLAPGIGGILGNVGKIGKGIDIIRQGIGAVTVGKSAIEAINSARSVEASKRVRAVNPKDLLAQQGLVTGEVEGAPPVDAGKQGKHQEGHRNNEQSTEDKSTWIDGENGVADTQEAWEKGRWADGREGTVKEYESDRVVGSDGVTTEIVVHIDGKGNIHGYPKIPKEVRRKLNELK</sequence>
<dbReference type="EMBL" id="MIJY01000001">
    <property type="protein sequence ID" value="OEG20756.1"/>
    <property type="molecule type" value="Genomic_DNA"/>
</dbReference>
<accession>A0A1E5H7B7</accession>
<reference evidence="3" key="1">
    <citation type="submission" date="2016-09" db="EMBL/GenBank/DDBJ databases">
        <authorList>
            <person name="Gulvik C.A."/>
        </authorList>
    </citation>
    <scope>NUCLEOTIDE SEQUENCE [LARGE SCALE GENOMIC DNA]</scope>
    <source>
        <strain evidence="3">LMG 8895</strain>
    </source>
</reference>
<evidence type="ECO:0000313" key="2">
    <source>
        <dbReference type="EMBL" id="OEG20756.1"/>
    </source>
</evidence>
<dbReference type="OrthoDB" id="1432909at2"/>
<organism evidence="2 3">
    <name type="scientific">Enterococcus termitis</name>
    <dbReference type="NCBI Taxonomy" id="332950"/>
    <lineage>
        <taxon>Bacteria</taxon>
        <taxon>Bacillati</taxon>
        <taxon>Bacillota</taxon>
        <taxon>Bacilli</taxon>
        <taxon>Lactobacillales</taxon>
        <taxon>Enterococcaceae</taxon>
        <taxon>Enterococcus</taxon>
    </lineage>
</organism>
<comment type="caution">
    <text evidence="2">The sequence shown here is derived from an EMBL/GenBank/DDBJ whole genome shotgun (WGS) entry which is preliminary data.</text>
</comment>
<dbReference type="Proteomes" id="UP000095094">
    <property type="component" value="Unassembled WGS sequence"/>
</dbReference>
<evidence type="ECO:0000313" key="3">
    <source>
        <dbReference type="Proteomes" id="UP000095094"/>
    </source>
</evidence>
<proteinExistence type="predicted"/>
<evidence type="ECO:0000256" key="1">
    <source>
        <dbReference type="SAM" id="MobiDB-lite"/>
    </source>
</evidence>
<protein>
    <submittedName>
        <fullName evidence="2">Uncharacterized protein</fullName>
    </submittedName>
</protein>
<name>A0A1E5H7B7_9ENTE</name>
<keyword evidence="3" id="KW-1185">Reference proteome</keyword>
<gene>
    <name evidence="2" type="ORF">BCR25_02795</name>
</gene>
<dbReference type="RefSeq" id="WP_069662064.1">
    <property type="nucleotide sequence ID" value="NZ_JBHUJJ010000001.1"/>
</dbReference>
<dbReference type="AlphaFoldDB" id="A0A1E5H7B7"/>
<feature type="region of interest" description="Disordered" evidence="1">
    <location>
        <begin position="111"/>
        <end position="158"/>
    </location>
</feature>